<gene>
    <name evidence="1" type="ORF">GBAR_LOCUS1716</name>
</gene>
<keyword evidence="2" id="KW-1185">Reference proteome</keyword>
<protein>
    <submittedName>
        <fullName evidence="1">Uncharacterized protein</fullName>
    </submittedName>
</protein>
<reference evidence="1" key="1">
    <citation type="submission" date="2023-03" db="EMBL/GenBank/DDBJ databases">
        <authorList>
            <person name="Steffen K."/>
            <person name="Cardenas P."/>
        </authorList>
    </citation>
    <scope>NUCLEOTIDE SEQUENCE</scope>
</reference>
<sequence>TPNRSAPNLCSSAAARSLYTLHTRGDQSDRLLQARRAMSLVVTVAYEPDGSPSLRDRRLEMKVSRLQTSLDIARDVYEKVKGELQKPFEDYILYWPRQKVGVVLHAWNSRVYADPVHSKLHVPVHT</sequence>
<dbReference type="EMBL" id="CASHTH010000248">
    <property type="protein sequence ID" value="CAI7995560.1"/>
    <property type="molecule type" value="Genomic_DNA"/>
</dbReference>
<name>A0AA35QXS6_GEOBA</name>
<evidence type="ECO:0000313" key="2">
    <source>
        <dbReference type="Proteomes" id="UP001174909"/>
    </source>
</evidence>
<feature type="non-terminal residue" evidence="1">
    <location>
        <position position="1"/>
    </location>
</feature>
<comment type="caution">
    <text evidence="1">The sequence shown here is derived from an EMBL/GenBank/DDBJ whole genome shotgun (WGS) entry which is preliminary data.</text>
</comment>
<organism evidence="1 2">
    <name type="scientific">Geodia barretti</name>
    <name type="common">Barrett's horny sponge</name>
    <dbReference type="NCBI Taxonomy" id="519541"/>
    <lineage>
        <taxon>Eukaryota</taxon>
        <taxon>Metazoa</taxon>
        <taxon>Porifera</taxon>
        <taxon>Demospongiae</taxon>
        <taxon>Heteroscleromorpha</taxon>
        <taxon>Tetractinellida</taxon>
        <taxon>Astrophorina</taxon>
        <taxon>Geodiidae</taxon>
        <taxon>Geodia</taxon>
    </lineage>
</organism>
<evidence type="ECO:0000313" key="1">
    <source>
        <dbReference type="EMBL" id="CAI7995560.1"/>
    </source>
</evidence>
<accession>A0AA35QXS6</accession>
<proteinExistence type="predicted"/>
<dbReference type="AlphaFoldDB" id="A0AA35QXS6"/>
<dbReference type="Proteomes" id="UP001174909">
    <property type="component" value="Unassembled WGS sequence"/>
</dbReference>